<gene>
    <name evidence="2" type="ORF">BW737_005620</name>
</gene>
<accession>A0ABX4MBX5</accession>
<proteinExistence type="predicted"/>
<keyword evidence="1" id="KW-0472">Membrane</keyword>
<organism evidence="2 3">
    <name type="scientific">Actinomyces ruminis</name>
    <dbReference type="NCBI Taxonomy" id="1937003"/>
    <lineage>
        <taxon>Bacteria</taxon>
        <taxon>Bacillati</taxon>
        <taxon>Actinomycetota</taxon>
        <taxon>Actinomycetes</taxon>
        <taxon>Actinomycetales</taxon>
        <taxon>Actinomycetaceae</taxon>
        <taxon>Actinomyces</taxon>
    </lineage>
</organism>
<sequence>MIDWGNLITGFGFRFRSLVKLATSGYLLAAVLPRFGFGESGLTNLANVAHRMRLLALGDWIENAYQLLGSGSPNGALVIVLGIWLALICMALLGEYKEGVSSNLMPNAAIAAACIWALWVDLVSPGTIVNLAMVAIVVTLIVIAWTVDHFRSAEGFTVAFIALIGIVVSFVYVVIAPPLWLAGSDNVNQVDAFERGFNAGRSVSVRDD</sequence>
<keyword evidence="1" id="KW-1133">Transmembrane helix</keyword>
<comment type="caution">
    <text evidence="2">The sequence shown here is derived from an EMBL/GenBank/DDBJ whole genome shotgun (WGS) entry which is preliminary data.</text>
</comment>
<name>A0ABX4MBX5_9ACTO</name>
<evidence type="ECO:0000313" key="2">
    <source>
        <dbReference type="EMBL" id="PHP52990.1"/>
    </source>
</evidence>
<feature type="transmembrane region" description="Helical" evidence="1">
    <location>
        <begin position="75"/>
        <end position="93"/>
    </location>
</feature>
<dbReference type="EMBL" id="MTPX02000035">
    <property type="protein sequence ID" value="PHP52990.1"/>
    <property type="molecule type" value="Genomic_DNA"/>
</dbReference>
<feature type="transmembrane region" description="Helical" evidence="1">
    <location>
        <begin position="159"/>
        <end position="180"/>
    </location>
</feature>
<feature type="transmembrane region" description="Helical" evidence="1">
    <location>
        <begin position="105"/>
        <end position="122"/>
    </location>
</feature>
<protein>
    <recommendedName>
        <fullName evidence="4">SPW repeat-containing protein</fullName>
    </recommendedName>
</protein>
<keyword evidence="1" id="KW-0812">Transmembrane</keyword>
<reference evidence="2 3" key="1">
    <citation type="submission" date="2017-10" db="EMBL/GenBank/DDBJ databases">
        <title>Draft genome sequence of cellulolytic Actinomyces sp CtC72 isolated from cattle rumen fluid.</title>
        <authorList>
            <person name="Joshi A.J."/>
            <person name="Vasudevan G."/>
            <person name="Lanjekar V.B."/>
            <person name="Hivarkar S."/>
            <person name="Engineer A."/>
            <person name="Pore S.D."/>
            <person name="Dhakephalkar P.K."/>
            <person name="Dagar S."/>
        </authorList>
    </citation>
    <scope>NUCLEOTIDE SEQUENCE [LARGE SCALE GENOMIC DNA]</scope>
    <source>
        <strain evidence="3">CtC72</strain>
    </source>
</reference>
<dbReference type="Proteomes" id="UP000194577">
    <property type="component" value="Unassembled WGS sequence"/>
</dbReference>
<evidence type="ECO:0000313" key="3">
    <source>
        <dbReference type="Proteomes" id="UP000194577"/>
    </source>
</evidence>
<feature type="transmembrane region" description="Helical" evidence="1">
    <location>
        <begin position="128"/>
        <end position="147"/>
    </location>
</feature>
<keyword evidence="3" id="KW-1185">Reference proteome</keyword>
<evidence type="ECO:0000256" key="1">
    <source>
        <dbReference type="SAM" id="Phobius"/>
    </source>
</evidence>
<evidence type="ECO:0008006" key="4">
    <source>
        <dbReference type="Google" id="ProtNLM"/>
    </source>
</evidence>